<dbReference type="VEuPathDB" id="FungiDB:FOXG_04925"/>
<dbReference type="AlphaFoldDB" id="A0A0D2XLV1"/>
<dbReference type="Proteomes" id="UP000002489">
    <property type="component" value="Unassembled WGS sequence"/>
</dbReference>
<dbReference type="EnsemblFungi" id="FOXG_04925T0">
    <property type="protein sequence ID" value="FOXG_04925P0"/>
    <property type="gene ID" value="FOXG_04925"/>
</dbReference>
<reference evidence="1" key="2">
    <citation type="submission" date="2025-08" db="UniProtKB">
        <authorList>
            <consortium name="EnsemblFungi"/>
        </authorList>
    </citation>
    <scope>IDENTIFICATION</scope>
    <source>
        <strain evidence="1">4287 / CBS 123668 / FGSC 9935 / NRRL 34936</strain>
    </source>
</reference>
<accession>A0A0D2XLV1</accession>
<sequence>MASSIEAVNNDAELVAFFAHTELSYAVSGFGQRFGKFGCWFEFIGGGIKTENWKLSREMLGLDFRLQWKPARAGFPQWHKSPESGARMEWPLQNRGRPREAVPTQPSEDTMLQCKATYPLLTPPNLSHLSCLTHVTGFSMLIAY</sequence>
<proteinExistence type="predicted"/>
<name>A0A0D2XLV1_FUSOF</name>
<evidence type="ECO:0000313" key="2">
    <source>
        <dbReference type="Proteomes" id="UP000002489"/>
    </source>
</evidence>
<reference evidence="2" key="1">
    <citation type="journal article" date="2012" name="Mol. Plant Microbe Interact.">
        <title>A highly conserved effector in Fusarium oxysporum is required for full virulence on Arabidopsis.</title>
        <authorList>
            <person name="Thatcher L.F."/>
            <person name="Gardiner D.M."/>
            <person name="Kazan K."/>
            <person name="Manners J."/>
        </authorList>
    </citation>
    <scope>NUCLEOTIDE SEQUENCE [LARGE SCALE GENOMIC DNA]</scope>
    <source>
        <strain evidence="2">Fo5176</strain>
    </source>
</reference>
<protein>
    <submittedName>
        <fullName evidence="1">Uncharacterized protein</fullName>
    </submittedName>
</protein>
<evidence type="ECO:0000313" key="1">
    <source>
        <dbReference type="EnsemblFungi" id="FOXG_04925P0"/>
    </source>
</evidence>
<gene>
    <name evidence="1" type="primary">28946935</name>
</gene>
<organism evidence="1 2">
    <name type="scientific">Fusarium oxysporum (strain Fo5176)</name>
    <name type="common">Fusarium vascular wilt</name>
    <dbReference type="NCBI Taxonomy" id="660025"/>
    <lineage>
        <taxon>Eukaryota</taxon>
        <taxon>Fungi</taxon>
        <taxon>Dikarya</taxon>
        <taxon>Ascomycota</taxon>
        <taxon>Pezizomycotina</taxon>
        <taxon>Sordariomycetes</taxon>
        <taxon>Hypocreomycetidae</taxon>
        <taxon>Hypocreales</taxon>
        <taxon>Nectriaceae</taxon>
        <taxon>Fusarium</taxon>
        <taxon>Fusarium oxysporum species complex</taxon>
    </lineage>
</organism>